<keyword evidence="3" id="KW-1185">Reference proteome</keyword>
<protein>
    <submittedName>
        <fullName evidence="2">Uncharacterized protein</fullName>
    </submittedName>
</protein>
<evidence type="ECO:0000313" key="2">
    <source>
        <dbReference type="EMBL" id="OXU16923.1"/>
    </source>
</evidence>
<evidence type="ECO:0000256" key="1">
    <source>
        <dbReference type="SAM" id="MobiDB-lite"/>
    </source>
</evidence>
<name>A0A232EF09_9HYME</name>
<comment type="caution">
    <text evidence="2">The sequence shown here is derived from an EMBL/GenBank/DDBJ whole genome shotgun (WGS) entry which is preliminary data.</text>
</comment>
<dbReference type="EMBL" id="NNAY01005180">
    <property type="protein sequence ID" value="OXU16923.1"/>
    <property type="molecule type" value="Genomic_DNA"/>
</dbReference>
<sequence>TETILVKCSRVCTGRASHFVSGSKHFERGRHKGTQVDETLLPDIPPLHAIPPPPTPPPTVTIPPPTSSLPPTP</sequence>
<proteinExistence type="predicted"/>
<feature type="non-terminal residue" evidence="2">
    <location>
        <position position="1"/>
    </location>
</feature>
<reference evidence="2 3" key="1">
    <citation type="journal article" date="2017" name="Curr. Biol.">
        <title>The Evolution of Venom by Co-option of Single-Copy Genes.</title>
        <authorList>
            <person name="Martinson E.O."/>
            <person name="Mrinalini"/>
            <person name="Kelkar Y.D."/>
            <person name="Chang C.H."/>
            <person name="Werren J.H."/>
        </authorList>
    </citation>
    <scope>NUCLEOTIDE SEQUENCE [LARGE SCALE GENOMIC DNA]</scope>
    <source>
        <strain evidence="2 3">Alberta</strain>
        <tissue evidence="2">Whole body</tissue>
    </source>
</reference>
<dbReference type="AlphaFoldDB" id="A0A232EF09"/>
<accession>A0A232EF09</accession>
<organism evidence="2 3">
    <name type="scientific">Trichomalopsis sarcophagae</name>
    <dbReference type="NCBI Taxonomy" id="543379"/>
    <lineage>
        <taxon>Eukaryota</taxon>
        <taxon>Metazoa</taxon>
        <taxon>Ecdysozoa</taxon>
        <taxon>Arthropoda</taxon>
        <taxon>Hexapoda</taxon>
        <taxon>Insecta</taxon>
        <taxon>Pterygota</taxon>
        <taxon>Neoptera</taxon>
        <taxon>Endopterygota</taxon>
        <taxon>Hymenoptera</taxon>
        <taxon>Apocrita</taxon>
        <taxon>Proctotrupomorpha</taxon>
        <taxon>Chalcidoidea</taxon>
        <taxon>Pteromalidae</taxon>
        <taxon>Pteromalinae</taxon>
        <taxon>Trichomalopsis</taxon>
    </lineage>
</organism>
<evidence type="ECO:0000313" key="3">
    <source>
        <dbReference type="Proteomes" id="UP000215335"/>
    </source>
</evidence>
<feature type="compositionally biased region" description="Pro residues" evidence="1">
    <location>
        <begin position="43"/>
        <end position="73"/>
    </location>
</feature>
<feature type="region of interest" description="Disordered" evidence="1">
    <location>
        <begin position="42"/>
        <end position="73"/>
    </location>
</feature>
<dbReference type="Proteomes" id="UP000215335">
    <property type="component" value="Unassembled WGS sequence"/>
</dbReference>
<gene>
    <name evidence="2" type="ORF">TSAR_000444</name>
</gene>